<name>A0ABQ8VA59_9AGAR</name>
<proteinExistence type="predicted"/>
<dbReference type="Proteomes" id="UP001150217">
    <property type="component" value="Unassembled WGS sequence"/>
</dbReference>
<evidence type="ECO:0000256" key="1">
    <source>
        <dbReference type="SAM" id="MobiDB-lite"/>
    </source>
</evidence>
<accession>A0ABQ8VA59</accession>
<sequence length="176" mass="19421">MSGGGFEDPGPAACPRKSVRTKKRRRTDTYDYEDNTTSRFATGNMAAKPSKDVLVDLTTQLARISFGTQTTVGHIDYSSWVTNLKAIMEGTSDNVKDLAVSSLVNIAHRCDLASKVDGTAWFVRVKPMPRASIPPLGTPKIHLYCNLLLIVLSRYTYPFILVLPYCLLLYPAGLHV</sequence>
<evidence type="ECO:0000313" key="3">
    <source>
        <dbReference type="Proteomes" id="UP001150217"/>
    </source>
</evidence>
<reference evidence="2" key="1">
    <citation type="submission" date="2022-08" db="EMBL/GenBank/DDBJ databases">
        <title>A Global Phylogenomic Analysis of the Shiitake Genus Lentinula.</title>
        <authorList>
            <consortium name="DOE Joint Genome Institute"/>
            <person name="Sierra-Patev S."/>
            <person name="Min B."/>
            <person name="Naranjo-Ortiz M."/>
            <person name="Looney B."/>
            <person name="Konkel Z."/>
            <person name="Slot J.C."/>
            <person name="Sakamoto Y."/>
            <person name="Steenwyk J.L."/>
            <person name="Rokas A."/>
            <person name="Carro J."/>
            <person name="Camarero S."/>
            <person name="Ferreira P."/>
            <person name="Molpeceres G."/>
            <person name="Ruiz-Duenas F.J."/>
            <person name="Serrano A."/>
            <person name="Henrissat B."/>
            <person name="Drula E."/>
            <person name="Hughes K.W."/>
            <person name="Mata J.L."/>
            <person name="Ishikawa N.K."/>
            <person name="Vargas-Isla R."/>
            <person name="Ushijima S."/>
            <person name="Smith C.A."/>
            <person name="Ahrendt S."/>
            <person name="Andreopoulos W."/>
            <person name="He G."/>
            <person name="Labutti K."/>
            <person name="Lipzen A."/>
            <person name="Ng V."/>
            <person name="Riley R."/>
            <person name="Sandor L."/>
            <person name="Barry K."/>
            <person name="Martinez A.T."/>
            <person name="Xiao Y."/>
            <person name="Gibbons J.G."/>
            <person name="Terashima K."/>
            <person name="Grigoriev I.V."/>
            <person name="Hibbett D.S."/>
        </authorList>
    </citation>
    <scope>NUCLEOTIDE SEQUENCE</scope>
    <source>
        <strain evidence="2">RHP3577 ss4</strain>
    </source>
</reference>
<protein>
    <submittedName>
        <fullName evidence="2">Uncharacterized protein</fullName>
    </submittedName>
</protein>
<organism evidence="2 3">
    <name type="scientific">Lentinula lateritia</name>
    <dbReference type="NCBI Taxonomy" id="40482"/>
    <lineage>
        <taxon>Eukaryota</taxon>
        <taxon>Fungi</taxon>
        <taxon>Dikarya</taxon>
        <taxon>Basidiomycota</taxon>
        <taxon>Agaricomycotina</taxon>
        <taxon>Agaricomycetes</taxon>
        <taxon>Agaricomycetidae</taxon>
        <taxon>Agaricales</taxon>
        <taxon>Marasmiineae</taxon>
        <taxon>Omphalotaceae</taxon>
        <taxon>Lentinula</taxon>
    </lineage>
</organism>
<feature type="compositionally biased region" description="Basic residues" evidence="1">
    <location>
        <begin position="17"/>
        <end position="26"/>
    </location>
</feature>
<evidence type="ECO:0000313" key="2">
    <source>
        <dbReference type="EMBL" id="KAJ4477104.1"/>
    </source>
</evidence>
<keyword evidence="3" id="KW-1185">Reference proteome</keyword>
<dbReference type="EMBL" id="JANVFT010000068">
    <property type="protein sequence ID" value="KAJ4477104.1"/>
    <property type="molecule type" value="Genomic_DNA"/>
</dbReference>
<comment type="caution">
    <text evidence="2">The sequence shown here is derived from an EMBL/GenBank/DDBJ whole genome shotgun (WGS) entry which is preliminary data.</text>
</comment>
<gene>
    <name evidence="2" type="ORF">C8R41DRAFT_869593</name>
</gene>
<feature type="region of interest" description="Disordered" evidence="1">
    <location>
        <begin position="1"/>
        <end position="29"/>
    </location>
</feature>